<proteinExistence type="predicted"/>
<dbReference type="EMBL" id="ML993601">
    <property type="protein sequence ID" value="KAF2165255.1"/>
    <property type="molecule type" value="Genomic_DNA"/>
</dbReference>
<evidence type="ECO:0000313" key="5">
    <source>
        <dbReference type="EMBL" id="KAF2165255.1"/>
    </source>
</evidence>
<dbReference type="InterPro" id="IPR021031">
    <property type="entry name" value="Hyphal-reg_cell_wall_N"/>
</dbReference>
<dbReference type="RefSeq" id="XP_033666144.1">
    <property type="nucleotide sequence ID" value="XM_033807317.1"/>
</dbReference>
<feature type="domain" description="Hyphally-regulated cell wall protein N-terminal" evidence="4">
    <location>
        <begin position="5"/>
        <end position="195"/>
    </location>
</feature>
<protein>
    <recommendedName>
        <fullName evidence="4">Hyphally-regulated cell wall protein N-terminal domain-containing protein</fullName>
    </recommendedName>
</protein>
<gene>
    <name evidence="5" type="ORF">M409DRAFT_24638</name>
</gene>
<dbReference type="OrthoDB" id="271448at2759"/>
<dbReference type="GO" id="GO:0009277">
    <property type="term" value="C:fungal-type cell wall"/>
    <property type="evidence" value="ECO:0007669"/>
    <property type="project" value="UniProtKB-ARBA"/>
</dbReference>
<feature type="region of interest" description="Disordered" evidence="3">
    <location>
        <begin position="205"/>
        <end position="284"/>
    </location>
</feature>
<sequence length="496" mass="51933">MYSDNDAYNTGLISFEQASNNYGAAFAWRNPVLTTTNTISNLYNNGAFRIINVNYHNVQNGGILYLEDGTGVFQNPTAGPSFPGQSISFQDPSAVLHLDSAVYSHNSNFGPQLYGFSTGNAIDFYQIITTWGYSPSSGILNVGFGTYKVNIKLGTGYDSSKFRQARNPQKYNVAGYNAIFYDGPAPTQSVPSKCGLTAPICSDLSGGLPPGGNPPVSSTTTSSSSVVTTTSSASSATSTSAAPTTSRTSTSSTVSSTSSSVPAITTSSSSSSVPAATTSTSKSIPTPDNASAFLAYPSLHSLAQAAPSTVPAYDGPVYQQVFKDLNGATSAQSYLGLYVLQTYSTKECAAHCDQTDLCTAFNLYGERDPALRPSTNDTAPTVWGNYCPNPPSMTSFKCTLWGSTIDASTATNTGETREQFQVVITASNGYDKTNTTVPGVDPCSGFSKTPVNLNAKAVDGPSNSLGTKFFSGPYNAQVCSDFAAAQSKANKDQGVR</sequence>
<keyword evidence="2" id="KW-0325">Glycoprotein</keyword>
<keyword evidence="1" id="KW-0732">Signal</keyword>
<evidence type="ECO:0000256" key="2">
    <source>
        <dbReference type="ARBA" id="ARBA00023180"/>
    </source>
</evidence>
<dbReference type="GeneID" id="54560589"/>
<dbReference type="Pfam" id="PF11765">
    <property type="entry name" value="Hyphal_reg_CWP"/>
    <property type="match status" value="1"/>
</dbReference>
<dbReference type="Proteomes" id="UP000799537">
    <property type="component" value="Unassembled WGS sequence"/>
</dbReference>
<reference evidence="5" key="1">
    <citation type="journal article" date="2020" name="Stud. Mycol.">
        <title>101 Dothideomycetes genomes: a test case for predicting lifestyles and emergence of pathogens.</title>
        <authorList>
            <person name="Haridas S."/>
            <person name="Albert R."/>
            <person name="Binder M."/>
            <person name="Bloem J."/>
            <person name="Labutti K."/>
            <person name="Salamov A."/>
            <person name="Andreopoulos B."/>
            <person name="Baker S."/>
            <person name="Barry K."/>
            <person name="Bills G."/>
            <person name="Bluhm B."/>
            <person name="Cannon C."/>
            <person name="Castanera R."/>
            <person name="Culley D."/>
            <person name="Daum C."/>
            <person name="Ezra D."/>
            <person name="Gonzalez J."/>
            <person name="Henrissat B."/>
            <person name="Kuo A."/>
            <person name="Liang C."/>
            <person name="Lipzen A."/>
            <person name="Lutzoni F."/>
            <person name="Magnuson J."/>
            <person name="Mondo S."/>
            <person name="Nolan M."/>
            <person name="Ohm R."/>
            <person name="Pangilinan J."/>
            <person name="Park H.-J."/>
            <person name="Ramirez L."/>
            <person name="Alfaro M."/>
            <person name="Sun H."/>
            <person name="Tritt A."/>
            <person name="Yoshinaga Y."/>
            <person name="Zwiers L.-H."/>
            <person name="Turgeon B."/>
            <person name="Goodwin S."/>
            <person name="Spatafora J."/>
            <person name="Crous P."/>
            <person name="Grigoriev I."/>
        </authorList>
    </citation>
    <scope>NUCLEOTIDE SEQUENCE</scope>
    <source>
        <strain evidence="5">ATCC 36951</strain>
    </source>
</reference>
<organism evidence="5 6">
    <name type="scientific">Zasmidium cellare ATCC 36951</name>
    <dbReference type="NCBI Taxonomy" id="1080233"/>
    <lineage>
        <taxon>Eukaryota</taxon>
        <taxon>Fungi</taxon>
        <taxon>Dikarya</taxon>
        <taxon>Ascomycota</taxon>
        <taxon>Pezizomycotina</taxon>
        <taxon>Dothideomycetes</taxon>
        <taxon>Dothideomycetidae</taxon>
        <taxon>Mycosphaerellales</taxon>
        <taxon>Mycosphaerellaceae</taxon>
        <taxon>Zasmidium</taxon>
    </lineage>
</organism>
<dbReference type="AlphaFoldDB" id="A0A6A6CDU5"/>
<name>A0A6A6CDU5_ZASCE</name>
<dbReference type="PANTHER" id="PTHR36578">
    <property type="entry name" value="CHROMOSOME 15, WHOLE GENOME SHOTGUN SEQUENCE"/>
    <property type="match status" value="1"/>
</dbReference>
<accession>A0A6A6CDU5</accession>
<evidence type="ECO:0000313" key="6">
    <source>
        <dbReference type="Proteomes" id="UP000799537"/>
    </source>
</evidence>
<evidence type="ECO:0000256" key="3">
    <source>
        <dbReference type="SAM" id="MobiDB-lite"/>
    </source>
</evidence>
<evidence type="ECO:0000256" key="1">
    <source>
        <dbReference type="ARBA" id="ARBA00022729"/>
    </source>
</evidence>
<evidence type="ECO:0000259" key="4">
    <source>
        <dbReference type="Pfam" id="PF11765"/>
    </source>
</evidence>
<keyword evidence="6" id="KW-1185">Reference proteome</keyword>
<dbReference type="PANTHER" id="PTHR36578:SF1">
    <property type="entry name" value="APPLE DOMAIN-CONTAINING PROTEIN"/>
    <property type="match status" value="1"/>
</dbReference>
<feature type="compositionally biased region" description="Low complexity" evidence="3">
    <location>
        <begin position="214"/>
        <end position="281"/>
    </location>
</feature>